<dbReference type="EMBL" id="UGSO01000003">
    <property type="protein sequence ID" value="SUE07251.1"/>
    <property type="molecule type" value="Genomic_DNA"/>
</dbReference>
<gene>
    <name evidence="2" type="ORF">NCTC9381_06021</name>
</gene>
<proteinExistence type="predicted"/>
<keyword evidence="1" id="KW-0472">Membrane</keyword>
<keyword evidence="3" id="KW-1185">Reference proteome</keyword>
<feature type="transmembrane region" description="Helical" evidence="1">
    <location>
        <begin position="57"/>
        <end position="77"/>
    </location>
</feature>
<dbReference type="AlphaFoldDB" id="A0A379LSJ3"/>
<reference evidence="2 3" key="1">
    <citation type="submission" date="2018-06" db="EMBL/GenBank/DDBJ databases">
        <authorList>
            <consortium name="Pathogen Informatics"/>
            <person name="Doyle S."/>
        </authorList>
    </citation>
    <scope>NUCLEOTIDE SEQUENCE [LARGE SCALE GENOMIC DNA]</scope>
    <source>
        <strain evidence="2 3">NCTC9381</strain>
    </source>
</reference>
<keyword evidence="1" id="KW-0812">Transmembrane</keyword>
<evidence type="ECO:0000313" key="3">
    <source>
        <dbReference type="Proteomes" id="UP000254640"/>
    </source>
</evidence>
<protein>
    <submittedName>
        <fullName evidence="2">Uncharacterized protein</fullName>
    </submittedName>
</protein>
<evidence type="ECO:0000256" key="1">
    <source>
        <dbReference type="SAM" id="Phobius"/>
    </source>
</evidence>
<evidence type="ECO:0000313" key="2">
    <source>
        <dbReference type="EMBL" id="SUE07251.1"/>
    </source>
</evidence>
<sequence length="85" mass="9745">MIRQNHTNFLQMRRLLMQLKKAPEKIGKNIFPVGLLFLIILAIIITPDELPKLLTNFGVYIACSAIIIQILIMKVCFDLICVQSF</sequence>
<feature type="transmembrane region" description="Helical" evidence="1">
    <location>
        <begin position="26"/>
        <end position="45"/>
    </location>
</feature>
<keyword evidence="1" id="KW-1133">Transmembrane helix</keyword>
<dbReference type="Proteomes" id="UP000254640">
    <property type="component" value="Unassembled WGS sequence"/>
</dbReference>
<name>A0A379LSJ3_ENTAG</name>
<organism evidence="2 3">
    <name type="scientific">Enterobacter agglomerans</name>
    <name type="common">Erwinia herbicola</name>
    <name type="synonym">Pantoea agglomerans</name>
    <dbReference type="NCBI Taxonomy" id="549"/>
    <lineage>
        <taxon>Bacteria</taxon>
        <taxon>Pseudomonadati</taxon>
        <taxon>Pseudomonadota</taxon>
        <taxon>Gammaproteobacteria</taxon>
        <taxon>Enterobacterales</taxon>
        <taxon>Erwiniaceae</taxon>
        <taxon>Pantoea</taxon>
        <taxon>Pantoea agglomerans group</taxon>
    </lineage>
</organism>
<accession>A0A379LSJ3</accession>